<dbReference type="HOGENOM" id="CLU_1281430_0_0_3"/>
<protein>
    <submittedName>
        <fullName evidence="1">Uncharacterized protein</fullName>
    </submittedName>
</protein>
<dbReference type="RefSeq" id="WP_013324094.1">
    <property type="nucleotide sequence ID" value="NC_014501.1"/>
</dbReference>
<name>E0U6Z1_GLOV7</name>
<reference evidence="2" key="1">
    <citation type="journal article" date="2011" name="MBio">
        <title>Novel metabolic attributes of the genus Cyanothece, comprising a group of unicellular nitrogen-fixing Cyanobacteria.</title>
        <authorList>
            <person name="Bandyopadhyay A."/>
            <person name="Elvitigala T."/>
            <person name="Welsh E."/>
            <person name="Stockel J."/>
            <person name="Liberton M."/>
            <person name="Min H."/>
            <person name="Sherman L.A."/>
            <person name="Pakrasi H.B."/>
        </authorList>
    </citation>
    <scope>NUCLEOTIDE SEQUENCE [LARGE SCALE GENOMIC DNA]</scope>
    <source>
        <strain evidence="2">PCC 7822</strain>
    </source>
</reference>
<evidence type="ECO:0000313" key="1">
    <source>
        <dbReference type="EMBL" id="ADN16028.1"/>
    </source>
</evidence>
<dbReference type="STRING" id="497965.Cyan7822_4108"/>
<proteinExistence type="predicted"/>
<sequence>MNIKEITLELIANLLHLRTTDINESDNVQITISSAQLANRMAASLFKAGEGVYLYSGDEIIFLDRLNKWDLLLHDHELLRKKMSVEKYDSNRTPIDYLRWTINKINSRYTKEGKQLFDLCDKVISYFRAIVIVLESVKDETHRVRNLLNEKSIIPAAERAIETLRTVQQEGLKDFDSFGAYDEWSDLWKSPYPIQRYQQRIRELEEQIKQLTEQE</sequence>
<keyword evidence="2" id="KW-1185">Reference proteome</keyword>
<dbReference type="KEGG" id="cyj:Cyan7822_4108"/>
<dbReference type="AlphaFoldDB" id="E0U6Z1"/>
<organism evidence="1 2">
    <name type="scientific">Gloeothece verrucosa (strain PCC 7822)</name>
    <name type="common">Cyanothece sp. (strain PCC 7822)</name>
    <dbReference type="NCBI Taxonomy" id="497965"/>
    <lineage>
        <taxon>Bacteria</taxon>
        <taxon>Bacillati</taxon>
        <taxon>Cyanobacteriota</taxon>
        <taxon>Cyanophyceae</taxon>
        <taxon>Oscillatoriophycideae</taxon>
        <taxon>Chroococcales</taxon>
        <taxon>Aphanothecaceae</taxon>
        <taxon>Gloeothece</taxon>
        <taxon>Gloeothece verrucosa</taxon>
    </lineage>
</organism>
<dbReference type="EMBL" id="CP002198">
    <property type="protein sequence ID" value="ADN16028.1"/>
    <property type="molecule type" value="Genomic_DNA"/>
</dbReference>
<gene>
    <name evidence="1" type="ordered locus">Cyan7822_4108</name>
</gene>
<dbReference type="Proteomes" id="UP000008206">
    <property type="component" value="Chromosome"/>
</dbReference>
<accession>E0U6Z1</accession>
<evidence type="ECO:0000313" key="2">
    <source>
        <dbReference type="Proteomes" id="UP000008206"/>
    </source>
</evidence>